<dbReference type="EMBL" id="LFJN01000030">
    <property type="protein sequence ID" value="KPI36573.1"/>
    <property type="molecule type" value="Genomic_DNA"/>
</dbReference>
<organism evidence="1 2">
    <name type="scientific">Cyphellophora attinorum</name>
    <dbReference type="NCBI Taxonomy" id="1664694"/>
    <lineage>
        <taxon>Eukaryota</taxon>
        <taxon>Fungi</taxon>
        <taxon>Dikarya</taxon>
        <taxon>Ascomycota</taxon>
        <taxon>Pezizomycotina</taxon>
        <taxon>Eurotiomycetes</taxon>
        <taxon>Chaetothyriomycetidae</taxon>
        <taxon>Chaetothyriales</taxon>
        <taxon>Cyphellophoraceae</taxon>
        <taxon>Cyphellophora</taxon>
    </lineage>
</organism>
<dbReference type="VEuPathDB" id="FungiDB:AB675_4382"/>
<dbReference type="GeneID" id="28736396"/>
<proteinExistence type="predicted"/>
<protein>
    <submittedName>
        <fullName evidence="1">Uncharacterized protein</fullName>
    </submittedName>
</protein>
<accession>A0A0N1NY84</accession>
<comment type="caution">
    <text evidence="1">The sequence shown here is derived from an EMBL/GenBank/DDBJ whole genome shotgun (WGS) entry which is preliminary data.</text>
</comment>
<reference evidence="1 2" key="1">
    <citation type="submission" date="2015-06" db="EMBL/GenBank/DDBJ databases">
        <title>Draft genome of the ant-associated black yeast Phialophora attae CBS 131958.</title>
        <authorList>
            <person name="Moreno L.F."/>
            <person name="Stielow B.J."/>
            <person name="de Hoog S."/>
            <person name="Vicente V.A."/>
            <person name="Weiss V.A."/>
            <person name="de Vries M."/>
            <person name="Cruz L.M."/>
            <person name="Souza E.M."/>
        </authorList>
    </citation>
    <scope>NUCLEOTIDE SEQUENCE [LARGE SCALE GENOMIC DNA]</scope>
    <source>
        <strain evidence="1 2">CBS 131958</strain>
    </source>
</reference>
<name>A0A0N1NY84_9EURO</name>
<dbReference type="OrthoDB" id="4120909at2759"/>
<dbReference type="AlphaFoldDB" id="A0A0N1NY84"/>
<evidence type="ECO:0000313" key="1">
    <source>
        <dbReference type="EMBL" id="KPI36573.1"/>
    </source>
</evidence>
<dbReference type="Proteomes" id="UP000038010">
    <property type="component" value="Unassembled WGS sequence"/>
</dbReference>
<evidence type="ECO:0000313" key="2">
    <source>
        <dbReference type="Proteomes" id="UP000038010"/>
    </source>
</evidence>
<keyword evidence="2" id="KW-1185">Reference proteome</keyword>
<dbReference type="RefSeq" id="XP_017996536.1">
    <property type="nucleotide sequence ID" value="XM_018144516.1"/>
</dbReference>
<sequence>MDDTDADKSVIVPLEFTADDHDEISDIVDQMQELGVSRTVDITQVVVHSNRNSGQSSTFITSRSKDILDELL</sequence>
<gene>
    <name evidence="1" type="ORF">AB675_4382</name>
</gene>